<name>A0A9E7SSV5_9CAUD</name>
<dbReference type="Proteomes" id="UP001055634">
    <property type="component" value="Segment"/>
</dbReference>
<protein>
    <submittedName>
        <fullName evidence="1">Uncharacterized protein</fullName>
    </submittedName>
</protein>
<gene>
    <name evidence="1" type="ORF">GURKE_03590</name>
</gene>
<evidence type="ECO:0000313" key="1">
    <source>
        <dbReference type="EMBL" id="UTC28385.1"/>
    </source>
</evidence>
<dbReference type="EMBL" id="ON529850">
    <property type="protein sequence ID" value="UTC28385.1"/>
    <property type="molecule type" value="Genomic_DNA"/>
</dbReference>
<sequence>MNTALAHSVPPAFVISADATSQTPQQAARHQTLIRGAAAITDVVLADLSPQNIAVLQDLVEQFRVDLVQYQANVFIDGGAQAE</sequence>
<evidence type="ECO:0000313" key="2">
    <source>
        <dbReference type="Proteomes" id="UP001055634"/>
    </source>
</evidence>
<keyword evidence="2" id="KW-1185">Reference proteome</keyword>
<accession>A0A9E7SSV5</accession>
<proteinExistence type="predicted"/>
<reference evidence="1" key="1">
    <citation type="submission" date="2022-04" db="EMBL/GenBank/DDBJ databases">
        <authorList>
            <person name="Friedrich I."/>
            <person name="Schneider D."/>
            <person name="Poehlein A."/>
            <person name="Hertel R."/>
            <person name="Daniel R."/>
        </authorList>
    </citation>
    <scope>NUCLEOTIDE SEQUENCE</scope>
</reference>
<organism evidence="1 2">
    <name type="scientific">Brevundimonas phage vB_BpoS-Gurke</name>
    <dbReference type="NCBI Taxonomy" id="2948599"/>
    <lineage>
        <taxon>Viruses</taxon>
        <taxon>Duplodnaviria</taxon>
        <taxon>Heunggongvirae</taxon>
        <taxon>Uroviricota</taxon>
        <taxon>Caudoviricetes</taxon>
        <taxon>Jeanschmidtviridae</taxon>
        <taxon>Kikimoravirus</taxon>
        <taxon>Kikimoravirus gurke</taxon>
    </lineage>
</organism>